<feature type="transmembrane region" description="Helical" evidence="2">
    <location>
        <begin position="157"/>
        <end position="180"/>
    </location>
</feature>
<evidence type="ECO:0000313" key="4">
    <source>
        <dbReference type="EMBL" id="KAF4619710.1"/>
    </source>
</evidence>
<dbReference type="PANTHER" id="PTHR40465:SF1">
    <property type="entry name" value="DUF6534 DOMAIN-CONTAINING PROTEIN"/>
    <property type="match status" value="1"/>
</dbReference>
<reference evidence="4 5" key="1">
    <citation type="submission" date="2019-12" db="EMBL/GenBank/DDBJ databases">
        <authorList>
            <person name="Floudas D."/>
            <person name="Bentzer J."/>
            <person name="Ahren D."/>
            <person name="Johansson T."/>
            <person name="Persson P."/>
            <person name="Tunlid A."/>
        </authorList>
    </citation>
    <scope>NUCLEOTIDE SEQUENCE [LARGE SCALE GENOMIC DNA]</scope>
    <source>
        <strain evidence="4 5">CBS 102.39</strain>
    </source>
</reference>
<protein>
    <recommendedName>
        <fullName evidence="3">DUF6534 domain-containing protein</fullName>
    </recommendedName>
</protein>
<proteinExistence type="predicted"/>
<dbReference type="Pfam" id="PF20152">
    <property type="entry name" value="DUF6534"/>
    <property type="match status" value="1"/>
</dbReference>
<evidence type="ECO:0000256" key="1">
    <source>
        <dbReference type="SAM" id="MobiDB-lite"/>
    </source>
</evidence>
<feature type="domain" description="DUF6534" evidence="3">
    <location>
        <begin position="164"/>
        <end position="250"/>
    </location>
</feature>
<gene>
    <name evidence="4" type="ORF">D9613_004813</name>
</gene>
<sequence>MEAPDVRLLFGPMLLGVFANMILYGILIVQTYYYYQTFKRDAQWIKYLVLYLFIVETVNTGCDIAIMYEPLINNFGKPEATTFFPAFFASQPIIFVSVSMPIQIFFAWRIKLLTKSTLLAAIVTILAVVSFGAGVYTTALIIKFKEFSRKPELNTPALVWFLTACVADLLITAVLVMALTRRKTGFIATDDILSRIIRTTFHTGIITALFAIGDILCFMILPHVAVNFFWDLSLTKIYSNFLLSNLNSRTDLQAFVGFRSQLLNRTGPPPTVNPRTNKGAPSQEERGGPMHALDSCSYELEDKENVQYGIAISKVVETRHDSDPESLIPATQ</sequence>
<feature type="transmembrane region" description="Helical" evidence="2">
    <location>
        <begin position="118"/>
        <end position="142"/>
    </location>
</feature>
<keyword evidence="2" id="KW-0812">Transmembrane</keyword>
<feature type="transmembrane region" description="Helical" evidence="2">
    <location>
        <begin position="201"/>
        <end position="230"/>
    </location>
</feature>
<keyword evidence="5" id="KW-1185">Reference proteome</keyword>
<evidence type="ECO:0000313" key="5">
    <source>
        <dbReference type="Proteomes" id="UP000521872"/>
    </source>
</evidence>
<accession>A0A8H4VTG3</accession>
<comment type="caution">
    <text evidence="4">The sequence shown here is derived from an EMBL/GenBank/DDBJ whole genome shotgun (WGS) entry which is preliminary data.</text>
</comment>
<evidence type="ECO:0000256" key="2">
    <source>
        <dbReference type="SAM" id="Phobius"/>
    </source>
</evidence>
<feature type="transmembrane region" description="Helical" evidence="2">
    <location>
        <begin position="88"/>
        <end position="106"/>
    </location>
</feature>
<dbReference type="EMBL" id="JAACJL010000016">
    <property type="protein sequence ID" value="KAF4619710.1"/>
    <property type="molecule type" value="Genomic_DNA"/>
</dbReference>
<feature type="transmembrane region" description="Helical" evidence="2">
    <location>
        <begin position="47"/>
        <end position="68"/>
    </location>
</feature>
<evidence type="ECO:0000259" key="3">
    <source>
        <dbReference type="Pfam" id="PF20152"/>
    </source>
</evidence>
<keyword evidence="2" id="KW-1133">Transmembrane helix</keyword>
<feature type="transmembrane region" description="Helical" evidence="2">
    <location>
        <begin position="12"/>
        <end position="35"/>
    </location>
</feature>
<feature type="region of interest" description="Disordered" evidence="1">
    <location>
        <begin position="265"/>
        <end position="293"/>
    </location>
</feature>
<organism evidence="4 5">
    <name type="scientific">Agrocybe pediades</name>
    <dbReference type="NCBI Taxonomy" id="84607"/>
    <lineage>
        <taxon>Eukaryota</taxon>
        <taxon>Fungi</taxon>
        <taxon>Dikarya</taxon>
        <taxon>Basidiomycota</taxon>
        <taxon>Agaricomycotina</taxon>
        <taxon>Agaricomycetes</taxon>
        <taxon>Agaricomycetidae</taxon>
        <taxon>Agaricales</taxon>
        <taxon>Agaricineae</taxon>
        <taxon>Strophariaceae</taxon>
        <taxon>Agrocybe</taxon>
    </lineage>
</organism>
<dbReference type="Proteomes" id="UP000521872">
    <property type="component" value="Unassembled WGS sequence"/>
</dbReference>
<name>A0A8H4VTG3_9AGAR</name>
<dbReference type="AlphaFoldDB" id="A0A8H4VTG3"/>
<keyword evidence="2" id="KW-0472">Membrane</keyword>
<dbReference type="PANTHER" id="PTHR40465">
    <property type="entry name" value="CHROMOSOME 1, WHOLE GENOME SHOTGUN SEQUENCE"/>
    <property type="match status" value="1"/>
</dbReference>
<dbReference type="InterPro" id="IPR045339">
    <property type="entry name" value="DUF6534"/>
</dbReference>